<dbReference type="EMBL" id="UPXZ01000039">
    <property type="protein sequence ID" value="VBB48291.1"/>
    <property type="molecule type" value="Genomic_DNA"/>
</dbReference>
<reference evidence="4" key="1">
    <citation type="submission" date="2018-07" db="EMBL/GenBank/DDBJ databases">
        <authorList>
            <consortium name="Genoscope - CEA"/>
            <person name="William W."/>
        </authorList>
    </citation>
    <scope>NUCLEOTIDE SEQUENCE</scope>
    <source>
        <strain evidence="4">IK1</strain>
    </source>
</reference>
<accession>A0A653AK70</accession>
<dbReference type="Gene3D" id="2.40.50.100">
    <property type="match status" value="1"/>
</dbReference>
<evidence type="ECO:0000313" key="4">
    <source>
        <dbReference type="EMBL" id="VBB48291.1"/>
    </source>
</evidence>
<keyword evidence="2" id="KW-0813">Transport</keyword>
<dbReference type="InterPro" id="IPR006143">
    <property type="entry name" value="RND_pump_MFP"/>
</dbReference>
<feature type="domain" description="CzcB-like barrel-sandwich hybrid" evidence="3">
    <location>
        <begin position="79"/>
        <end position="223"/>
    </location>
</feature>
<protein>
    <submittedName>
        <fullName evidence="4">Putative Membrane-fusion protein</fullName>
    </submittedName>
</protein>
<dbReference type="GO" id="GO:0030313">
    <property type="term" value="C:cell envelope"/>
    <property type="evidence" value="ECO:0007669"/>
    <property type="project" value="TreeGrafter"/>
</dbReference>
<dbReference type="PROSITE" id="PS51257">
    <property type="entry name" value="PROKAR_LIPOPROTEIN"/>
    <property type="match status" value="1"/>
</dbReference>
<dbReference type="GO" id="GO:0015679">
    <property type="term" value="P:plasma membrane copper ion transport"/>
    <property type="evidence" value="ECO:0007669"/>
    <property type="project" value="TreeGrafter"/>
</dbReference>
<dbReference type="SUPFAM" id="SSF111369">
    <property type="entry name" value="HlyD-like secretion proteins"/>
    <property type="match status" value="1"/>
</dbReference>
<evidence type="ECO:0000256" key="2">
    <source>
        <dbReference type="ARBA" id="ARBA00022448"/>
    </source>
</evidence>
<name>A0A653AK70_9BACT</name>
<dbReference type="InterPro" id="IPR058647">
    <property type="entry name" value="BSH_CzcB-like"/>
</dbReference>
<proteinExistence type="inferred from homology"/>
<dbReference type="Gene3D" id="2.40.30.170">
    <property type="match status" value="1"/>
</dbReference>
<sequence>MSMINYKYSFTILLAGFFLISCNGKKTENTRENNAENQITISEGQFKENGMELGKPVVKPFTEEVSCKGYITAPVNARAKVTSLISGKITSLQIRPGQFVSKGNVICAITSTEFIDIQKDYAENSAKFVKIKADYDRLKSLREENIGAEKDFISIKSDYNAASASLNAARAKLNSIGLNPANIENGKIYNVYTVTAPISGYVTSISAVLGQYADMTTEIAEIVNVNQTQLTLSVFENDVYRLKPGQIVRFNVAGSTENLLAKLISIGKSINTESKTIDCIANMETSLNKPLINEGYVQANIITAQTELQALPNSAFVKSEGAFFVYILKEKKSGNYIFEKKEVHITKSNDEYSAVSESLPEQETLIKGGSTL</sequence>
<organism evidence="4">
    <name type="scientific">uncultured Paludibacter sp</name>
    <dbReference type="NCBI Taxonomy" id="497635"/>
    <lineage>
        <taxon>Bacteria</taxon>
        <taxon>Pseudomonadati</taxon>
        <taxon>Bacteroidota</taxon>
        <taxon>Bacteroidia</taxon>
        <taxon>Bacteroidales</taxon>
        <taxon>Paludibacteraceae</taxon>
        <taxon>Paludibacter</taxon>
        <taxon>environmental samples</taxon>
    </lineage>
</organism>
<evidence type="ECO:0000256" key="1">
    <source>
        <dbReference type="ARBA" id="ARBA00009477"/>
    </source>
</evidence>
<evidence type="ECO:0000259" key="3">
    <source>
        <dbReference type="Pfam" id="PF25973"/>
    </source>
</evidence>
<dbReference type="InterPro" id="IPR051909">
    <property type="entry name" value="MFP_Cation_Efflux"/>
</dbReference>
<dbReference type="Pfam" id="PF25973">
    <property type="entry name" value="BSH_CzcB"/>
    <property type="match status" value="1"/>
</dbReference>
<dbReference type="NCBIfam" id="TIGR01730">
    <property type="entry name" value="RND_mfp"/>
    <property type="match status" value="1"/>
</dbReference>
<dbReference type="GO" id="GO:0022857">
    <property type="term" value="F:transmembrane transporter activity"/>
    <property type="evidence" value="ECO:0007669"/>
    <property type="project" value="InterPro"/>
</dbReference>
<dbReference type="AlphaFoldDB" id="A0A653AK70"/>
<comment type="similarity">
    <text evidence="1">Belongs to the membrane fusion protein (MFP) (TC 8.A.1) family.</text>
</comment>
<gene>
    <name evidence="4" type="ORF">TRIP_D440309</name>
</gene>
<dbReference type="PANTHER" id="PTHR30097">
    <property type="entry name" value="CATION EFFLUX SYSTEM PROTEIN CUSB"/>
    <property type="match status" value="1"/>
</dbReference>
<dbReference type="Gene3D" id="1.10.287.470">
    <property type="entry name" value="Helix hairpin bin"/>
    <property type="match status" value="1"/>
</dbReference>
<dbReference type="GO" id="GO:0060003">
    <property type="term" value="P:copper ion export"/>
    <property type="evidence" value="ECO:0007669"/>
    <property type="project" value="TreeGrafter"/>
</dbReference>
<dbReference type="GO" id="GO:0016020">
    <property type="term" value="C:membrane"/>
    <property type="evidence" value="ECO:0007669"/>
    <property type="project" value="InterPro"/>
</dbReference>
<dbReference type="Gene3D" id="2.40.420.20">
    <property type="match status" value="1"/>
</dbReference>
<dbReference type="PANTHER" id="PTHR30097:SF4">
    <property type="entry name" value="SLR6042 PROTEIN"/>
    <property type="match status" value="1"/>
</dbReference>